<dbReference type="GO" id="GO:0005737">
    <property type="term" value="C:cytoplasm"/>
    <property type="evidence" value="ECO:0007669"/>
    <property type="project" value="TreeGrafter"/>
</dbReference>
<dbReference type="PANTHER" id="PTHR10953">
    <property type="entry name" value="UBIQUITIN-ACTIVATING ENZYME E1"/>
    <property type="match status" value="1"/>
</dbReference>
<dbReference type="GO" id="GO:0004839">
    <property type="term" value="F:ubiquitin activating enzyme activity"/>
    <property type="evidence" value="ECO:0007669"/>
    <property type="project" value="UniProtKB-EC"/>
</dbReference>
<dbReference type="InterPro" id="IPR019572">
    <property type="entry name" value="UBA_E1_SCCH"/>
</dbReference>
<accession>A0A914I1Y9</accession>
<dbReference type="PROSITE" id="PS00865">
    <property type="entry name" value="UBIQUITIN_ACTIVAT_2"/>
    <property type="match status" value="1"/>
</dbReference>
<evidence type="ECO:0000256" key="1">
    <source>
        <dbReference type="ARBA" id="ARBA00004906"/>
    </source>
</evidence>
<dbReference type="AlphaFoldDB" id="A0A914I1Y9"/>
<dbReference type="SMART" id="SM00985">
    <property type="entry name" value="UBA_e1_C"/>
    <property type="match status" value="1"/>
</dbReference>
<dbReference type="GO" id="GO:0005524">
    <property type="term" value="F:ATP binding"/>
    <property type="evidence" value="ECO:0007669"/>
    <property type="project" value="UniProtKB-KW"/>
</dbReference>
<sequence length="1025" mass="114547">MQPTNISVEEPAAKKAKIVCGTLVSDTSEKVPNKNGTIMAANSIPNSATNGTANAEATEEVDTNLYSRQIYALGHSAMEHLRKASVLVSGLGSVGVEVAKNLILGGVRSVTLQDTKNVAYFDLSAHFYVNKSDVGKNRAKTCFHKLAELNDTVNCSISLEPLTEEFVKQFDLVILTDAPFYEQTRVNEWMREHGKMFISADARGLFSYAFVDLGNNFMVHDSNGETCKEILIEHINCETGDIFTLEGVFHQLEDGDHVVFTDFEHNELGNLPAVPVTSKGKNIFNVGQALAAYSKVIQGTISRGRVRQVKMPKQMTFKPLSKALEEPNFMIWDFAKFDEPAQLHALWQALYKFEAKELCKPLPRSKQDAELMKTFLPKNSPDIPEQLLCNFSYQGSGNLQPIASVIGGFVAQEAMKAVTHHTTPLNQFLYTSSLEALPGAYSTFDADKLETADCVSRLSRYDGQAAVFGWKFQEALQQQKWFIVGAGAIGCELLKNLAMMGVACVSNLNRQFLFHRPDVGKKKSEVAARAVKAFNSDIRITPLSDIVADTTEHIFGDSFFANLNGVCNALDNVDARRYVDRRCVYYQLPLLESGTMGAKGNTQVVFPHLTESYGSTSDPPEKETPICTLRNFPYQIEHTIQWARAKFADYFSSVAETQMTISQRVEVLDILNRALVKEYPKNADECVAWARELFDILYRNDISQMLHTFPSDMLTAQGDKFWSGTKRCPHPLKFDIDNAEHFEFVYSASILRAQSYSLTPLTDRARGMRIAVTDSEAAANDSATGSADETERLLDSLNVSLAKLKLENIRRMKPVDFEKDDDTNHHVDFVTSASNLRAENYNIEKANLMKTKQIAGKIIPALATTTAFVSGLVCVELYKTIEALGKHSKAPIERFKSSFVNLAMPFIAFSEPGSAQKKKYRDVEFTLWDRLEVNGPMTLGQLIEWIETQTGLHVSMMSSGVALLYAFFQPLAKVTERRATDVIKVVEDVSRVKVPEHRRALVFEAMTQNDKDEDVEIPFVKYNFR</sequence>
<dbReference type="Gene3D" id="3.40.50.12550">
    <property type="entry name" value="Ubiquitin-activating enzyme E1, inactive adenylation domain, subdomain 2"/>
    <property type="match status" value="1"/>
</dbReference>
<dbReference type="InterPro" id="IPR042063">
    <property type="entry name" value="Ubi_acti_E1_SCCH"/>
</dbReference>
<name>A0A914I1Y9_GLORO</name>
<keyword evidence="5 8" id="KW-0833">Ubl conjugation pathway</keyword>
<keyword evidence="6 8" id="KW-0067">ATP-binding</keyword>
<dbReference type="FunFam" id="3.50.50.80:FF:000001">
    <property type="entry name" value="ubiquitin-like modifier-activating enzyme 1"/>
    <property type="match status" value="1"/>
</dbReference>
<dbReference type="Gene3D" id="3.10.290.60">
    <property type="entry name" value="Ubiquitin-activating enzyme E1, UFD domain"/>
    <property type="match status" value="1"/>
</dbReference>
<dbReference type="Gene3D" id="2.40.30.180">
    <property type="entry name" value="Ubiquitin-activating enzyme E1, FCCH domain"/>
    <property type="match status" value="1"/>
</dbReference>
<evidence type="ECO:0000313" key="10">
    <source>
        <dbReference type="Proteomes" id="UP000887572"/>
    </source>
</evidence>
<dbReference type="NCBIfam" id="TIGR01408">
    <property type="entry name" value="Ube1"/>
    <property type="match status" value="1"/>
</dbReference>
<keyword evidence="10" id="KW-1185">Reference proteome</keyword>
<comment type="similarity">
    <text evidence="2 8">Belongs to the ubiquitin-activating E1 family.</text>
</comment>
<dbReference type="GO" id="GO:0031510">
    <property type="term" value="C:SUMO activating enzyme complex"/>
    <property type="evidence" value="ECO:0007669"/>
    <property type="project" value="TreeGrafter"/>
</dbReference>
<dbReference type="GO" id="GO:0019948">
    <property type="term" value="F:SUMO activating enzyme activity"/>
    <property type="evidence" value="ECO:0007669"/>
    <property type="project" value="TreeGrafter"/>
</dbReference>
<evidence type="ECO:0000256" key="8">
    <source>
        <dbReference type="RuleBase" id="RU000519"/>
    </source>
</evidence>
<dbReference type="InterPro" id="IPR038252">
    <property type="entry name" value="UBA_E1_C_sf"/>
</dbReference>
<evidence type="ECO:0000313" key="11">
    <source>
        <dbReference type="WBParaSite" id="Gr19_v10_g6130.t1"/>
    </source>
</evidence>
<dbReference type="Pfam" id="PF10585">
    <property type="entry name" value="UBA_E1_SCCH"/>
    <property type="match status" value="1"/>
</dbReference>
<reference evidence="11" key="1">
    <citation type="submission" date="2022-11" db="UniProtKB">
        <authorList>
            <consortium name="WormBaseParasite"/>
        </authorList>
    </citation>
    <scope>IDENTIFICATION</scope>
</reference>
<evidence type="ECO:0000256" key="2">
    <source>
        <dbReference type="ARBA" id="ARBA00005673"/>
    </source>
</evidence>
<dbReference type="GO" id="GO:0016925">
    <property type="term" value="P:protein sumoylation"/>
    <property type="evidence" value="ECO:0007669"/>
    <property type="project" value="TreeGrafter"/>
</dbReference>
<dbReference type="Pfam" id="PF09358">
    <property type="entry name" value="E1_UFD"/>
    <property type="match status" value="1"/>
</dbReference>
<evidence type="ECO:0000256" key="4">
    <source>
        <dbReference type="ARBA" id="ARBA00022741"/>
    </source>
</evidence>
<dbReference type="Proteomes" id="UP000887572">
    <property type="component" value="Unplaced"/>
</dbReference>
<proteinExistence type="inferred from homology"/>
<dbReference type="CDD" id="cd01490">
    <property type="entry name" value="Ube1_repeat2"/>
    <property type="match status" value="1"/>
</dbReference>
<dbReference type="FunFam" id="3.10.290.60:FF:000001">
    <property type="entry name" value="Ubiquitin-activating enzyme E1 2"/>
    <property type="match status" value="1"/>
</dbReference>
<organism evidence="10 11">
    <name type="scientific">Globodera rostochiensis</name>
    <name type="common">Golden nematode worm</name>
    <name type="synonym">Heterodera rostochiensis</name>
    <dbReference type="NCBI Taxonomy" id="31243"/>
    <lineage>
        <taxon>Eukaryota</taxon>
        <taxon>Metazoa</taxon>
        <taxon>Ecdysozoa</taxon>
        <taxon>Nematoda</taxon>
        <taxon>Chromadorea</taxon>
        <taxon>Rhabditida</taxon>
        <taxon>Tylenchina</taxon>
        <taxon>Tylenchomorpha</taxon>
        <taxon>Tylenchoidea</taxon>
        <taxon>Heteroderidae</taxon>
        <taxon>Heteroderinae</taxon>
        <taxon>Globodera</taxon>
    </lineage>
</organism>
<dbReference type="Pfam" id="PF00899">
    <property type="entry name" value="ThiF"/>
    <property type="match status" value="2"/>
</dbReference>
<dbReference type="InterPro" id="IPR042302">
    <property type="entry name" value="E1_FCCH_sf"/>
</dbReference>
<keyword evidence="3 8" id="KW-0436">Ligase</keyword>
<feature type="domain" description="Ubiquitin-activating enzyme E1 C-terminal" evidence="9">
    <location>
        <begin position="895"/>
        <end position="1020"/>
    </location>
</feature>
<dbReference type="InterPro" id="IPR018075">
    <property type="entry name" value="UBQ-activ_enz_E1"/>
</dbReference>
<dbReference type="InterPro" id="IPR045886">
    <property type="entry name" value="ThiF/MoeB/HesA"/>
</dbReference>
<dbReference type="InterPro" id="IPR033127">
    <property type="entry name" value="UBQ-activ_enz_E1_Cys_AS"/>
</dbReference>
<evidence type="ECO:0000259" key="9">
    <source>
        <dbReference type="SMART" id="SM00985"/>
    </source>
</evidence>
<dbReference type="InterPro" id="IPR000011">
    <property type="entry name" value="UBQ/SUMO-activ_enz_E1-like"/>
</dbReference>
<dbReference type="InterPro" id="IPR000594">
    <property type="entry name" value="ThiF_NAD_FAD-bd"/>
</dbReference>
<dbReference type="InterPro" id="IPR035985">
    <property type="entry name" value="Ubiquitin-activating_enz"/>
</dbReference>
<dbReference type="SUPFAM" id="SSF69572">
    <property type="entry name" value="Activating enzymes of the ubiquitin-like proteins"/>
    <property type="match status" value="2"/>
</dbReference>
<comment type="pathway">
    <text evidence="1">Protein modification; protein ubiquitination.</text>
</comment>
<dbReference type="Gene3D" id="3.50.50.80">
    <property type="entry name" value="Ubiquitin-activating enzyme E1, inactive adenylation domain, subdomain 1"/>
    <property type="match status" value="1"/>
</dbReference>
<dbReference type="Gene3D" id="3.40.50.720">
    <property type="entry name" value="NAD(P)-binding Rossmann-like Domain"/>
    <property type="match status" value="1"/>
</dbReference>
<keyword evidence="4 8" id="KW-0547">Nucleotide-binding</keyword>
<evidence type="ECO:0000256" key="3">
    <source>
        <dbReference type="ARBA" id="ARBA00022598"/>
    </source>
</evidence>
<dbReference type="PRINTS" id="PR01849">
    <property type="entry name" value="UBIQUITINACT"/>
</dbReference>
<feature type="active site" description="Glycyl thioester intermediate" evidence="7">
    <location>
        <position position="627"/>
    </location>
</feature>
<evidence type="ECO:0000256" key="5">
    <source>
        <dbReference type="ARBA" id="ARBA00022786"/>
    </source>
</evidence>
<dbReference type="WBParaSite" id="Gr19_v10_g6130.t1">
    <property type="protein sequence ID" value="Gr19_v10_g6130.t1"/>
    <property type="gene ID" value="Gr19_v10_g6130"/>
</dbReference>
<protein>
    <submittedName>
        <fullName evidence="11">Ubiquitin-activating enzyme E1 C-terminal domain-containing protein</fullName>
    </submittedName>
</protein>
<dbReference type="Gene3D" id="1.10.10.2660">
    <property type="entry name" value="Ubiquitin-activating enzyme E1, SCCH domain"/>
    <property type="match status" value="1"/>
</dbReference>
<dbReference type="InterPro" id="IPR018965">
    <property type="entry name" value="Ub-activating_enz_E1_C"/>
</dbReference>
<dbReference type="InterPro" id="IPR042449">
    <property type="entry name" value="Ub-E1_IAD_1"/>
</dbReference>
<evidence type="ECO:0000256" key="6">
    <source>
        <dbReference type="ARBA" id="ARBA00022840"/>
    </source>
</evidence>
<evidence type="ECO:0000256" key="7">
    <source>
        <dbReference type="PROSITE-ProRule" id="PRU10132"/>
    </source>
</evidence>
<dbReference type="PANTHER" id="PTHR10953:SF4">
    <property type="entry name" value="UBIQUITIN-ACTIVATING ENZYME E1 C-TERMINAL DOMAIN-CONTAINING PROTEIN"/>
    <property type="match status" value="1"/>
</dbReference>